<dbReference type="EMBL" id="JAPDDS010000021">
    <property type="protein sequence ID" value="MCW1887687.1"/>
    <property type="molecule type" value="Genomic_DNA"/>
</dbReference>
<keyword evidence="2" id="KW-1185">Reference proteome</keyword>
<gene>
    <name evidence="1" type="ORF">OKA04_23320</name>
</gene>
<organism evidence="1 2">
    <name type="scientific">Luteolibacter flavescens</name>
    <dbReference type="NCBI Taxonomy" id="1859460"/>
    <lineage>
        <taxon>Bacteria</taxon>
        <taxon>Pseudomonadati</taxon>
        <taxon>Verrucomicrobiota</taxon>
        <taxon>Verrucomicrobiia</taxon>
        <taxon>Verrucomicrobiales</taxon>
        <taxon>Verrucomicrobiaceae</taxon>
        <taxon>Luteolibacter</taxon>
    </lineage>
</organism>
<accession>A0ABT3FVW3</accession>
<dbReference type="Proteomes" id="UP001207930">
    <property type="component" value="Unassembled WGS sequence"/>
</dbReference>
<comment type="caution">
    <text evidence="1">The sequence shown here is derived from an EMBL/GenBank/DDBJ whole genome shotgun (WGS) entry which is preliminary data.</text>
</comment>
<proteinExistence type="predicted"/>
<sequence>MAFRLAFYRELGKPFYVMVQHGFPRLVMEVGPSRREVAMSPMSVARKWNTFRKWSAQIQRLASGSNGKERS</sequence>
<evidence type="ECO:0000313" key="2">
    <source>
        <dbReference type="Proteomes" id="UP001207930"/>
    </source>
</evidence>
<reference evidence="1 2" key="1">
    <citation type="submission" date="2022-10" db="EMBL/GenBank/DDBJ databases">
        <title>Luteolibacter flavescens strain MCCC 1K03193, whole genome shotgun sequencing project.</title>
        <authorList>
            <person name="Zhao G."/>
            <person name="Shen L."/>
        </authorList>
    </citation>
    <scope>NUCLEOTIDE SEQUENCE [LARGE SCALE GENOMIC DNA]</scope>
    <source>
        <strain evidence="1 2">MCCC 1K03193</strain>
    </source>
</reference>
<name>A0ABT3FVW3_9BACT</name>
<protein>
    <submittedName>
        <fullName evidence="1">Uncharacterized protein</fullName>
    </submittedName>
</protein>
<dbReference type="RefSeq" id="WP_264503644.1">
    <property type="nucleotide sequence ID" value="NZ_JAPDDS010000021.1"/>
</dbReference>
<evidence type="ECO:0000313" key="1">
    <source>
        <dbReference type="EMBL" id="MCW1887687.1"/>
    </source>
</evidence>